<gene>
    <name evidence="1" type="ORF">L2E82_18811</name>
</gene>
<dbReference type="Proteomes" id="UP001055811">
    <property type="component" value="Linkage Group LG03"/>
</dbReference>
<proteinExistence type="predicted"/>
<sequence length="856" mass="97825">MKLYICLLKRILLSAMESLRLRVPPRPPLPSQQPDTESIKHNLLKNGVTPTPKIIHTLRKKQLQKFNRRRPPPPDQSPEKEQEQEEEANFQTLKAEFKTFNKAIVKATKSKQAMDIDHALVSSSLVGKPWERLERTELMEHASTNKEVVGGENLKYEHLDELSEFIEKERDKFKWILEDDIELTDELLQNKTENWVPPKRKVSDGEAIRFLVDRLSGTEPSMKNWKFSKMMKQSELQFTEDQLLKIVGGLGDKGQWKHAVSVVKWVYNSKEHKNFKSRFVYTKLLSVLGKARRPHEALQIFNFMRADFHIYPDMAAYHCIAIALGQSGLLKELVNVIDSMKKNPSNTIKKTKRKNWDPVLEPDLVVYNAVLNACTFSGEWKGVSWVFEELRKSGLKPTGATYGLAMEVMMASGKYDLVYEYFEKMKKSGNAPKALTYKVLVKAFSKEGKVNEAIEAVRDMEQKGVVGEASVYCELAFSLCYNGMWQEAILEIKKMKRLRLTRPLVVTFTGMILSSMDGGHIGNCIRIFEISKEHCSPDIGIINAMLKVYGRNDMFFEAKELFEDTKKCNGHNISLGRDGPFVSPDAYTYGEMLRVSASAHQWEYFDYIYKEMVFSGYQIDQNKHAFLLVEASRAGKTHLLEHAFDVMLESGEIPPSSFFVEIICRAMIQDDFDRALTILNTMAHAPFHVREKEWRGLFEEYKGKITRAHLRKLFEKIGTHDVTMEASAYKLSRLLQSLCGPKSKSKSKSKSNGLSLESESTDGLDLEVPGELDSVMEHFAEELTLDESVDYFGDEKSKLTDLDDGYDSEEGFLGGEFGEVDEVKRNKLPSADGILENWKESMIKDGVFLPFKIGKK</sequence>
<evidence type="ECO:0000313" key="1">
    <source>
        <dbReference type="EMBL" id="KAI3768270.1"/>
    </source>
</evidence>
<dbReference type="EMBL" id="CM042011">
    <property type="protein sequence ID" value="KAI3768270.1"/>
    <property type="molecule type" value="Genomic_DNA"/>
</dbReference>
<organism evidence="1 2">
    <name type="scientific">Cichorium intybus</name>
    <name type="common">Chicory</name>
    <dbReference type="NCBI Taxonomy" id="13427"/>
    <lineage>
        <taxon>Eukaryota</taxon>
        <taxon>Viridiplantae</taxon>
        <taxon>Streptophyta</taxon>
        <taxon>Embryophyta</taxon>
        <taxon>Tracheophyta</taxon>
        <taxon>Spermatophyta</taxon>
        <taxon>Magnoliopsida</taxon>
        <taxon>eudicotyledons</taxon>
        <taxon>Gunneridae</taxon>
        <taxon>Pentapetalae</taxon>
        <taxon>asterids</taxon>
        <taxon>campanulids</taxon>
        <taxon>Asterales</taxon>
        <taxon>Asteraceae</taxon>
        <taxon>Cichorioideae</taxon>
        <taxon>Cichorieae</taxon>
        <taxon>Cichoriinae</taxon>
        <taxon>Cichorium</taxon>
    </lineage>
</organism>
<evidence type="ECO:0000313" key="2">
    <source>
        <dbReference type="Proteomes" id="UP001055811"/>
    </source>
</evidence>
<keyword evidence="2" id="KW-1185">Reference proteome</keyword>
<reference evidence="1 2" key="2">
    <citation type="journal article" date="2022" name="Mol. Ecol. Resour.">
        <title>The genomes of chicory, endive, great burdock and yacon provide insights into Asteraceae paleo-polyploidization history and plant inulin production.</title>
        <authorList>
            <person name="Fan W."/>
            <person name="Wang S."/>
            <person name="Wang H."/>
            <person name="Wang A."/>
            <person name="Jiang F."/>
            <person name="Liu H."/>
            <person name="Zhao H."/>
            <person name="Xu D."/>
            <person name="Zhang Y."/>
        </authorList>
    </citation>
    <scope>NUCLEOTIDE SEQUENCE [LARGE SCALE GENOMIC DNA]</scope>
    <source>
        <strain evidence="2">cv. Punajuju</strain>
        <tissue evidence="1">Leaves</tissue>
    </source>
</reference>
<comment type="caution">
    <text evidence="1">The sequence shown here is derived from an EMBL/GenBank/DDBJ whole genome shotgun (WGS) entry which is preliminary data.</text>
</comment>
<accession>A0ACB9FAV3</accession>
<protein>
    <submittedName>
        <fullName evidence="1">Uncharacterized protein</fullName>
    </submittedName>
</protein>
<reference evidence="2" key="1">
    <citation type="journal article" date="2022" name="Mol. Ecol. Resour.">
        <title>The genomes of chicory, endive, great burdock and yacon provide insights into Asteraceae palaeo-polyploidization history and plant inulin production.</title>
        <authorList>
            <person name="Fan W."/>
            <person name="Wang S."/>
            <person name="Wang H."/>
            <person name="Wang A."/>
            <person name="Jiang F."/>
            <person name="Liu H."/>
            <person name="Zhao H."/>
            <person name="Xu D."/>
            <person name="Zhang Y."/>
        </authorList>
    </citation>
    <scope>NUCLEOTIDE SEQUENCE [LARGE SCALE GENOMIC DNA]</scope>
    <source>
        <strain evidence="2">cv. Punajuju</strain>
    </source>
</reference>
<name>A0ACB9FAV3_CICIN</name>